<gene>
    <name evidence="2" type="ORF">BDW42DRAFT_69148</name>
</gene>
<organism evidence="2 3">
    <name type="scientific">Aspergillus taichungensis</name>
    <dbReference type="NCBI Taxonomy" id="482145"/>
    <lineage>
        <taxon>Eukaryota</taxon>
        <taxon>Fungi</taxon>
        <taxon>Dikarya</taxon>
        <taxon>Ascomycota</taxon>
        <taxon>Pezizomycotina</taxon>
        <taxon>Eurotiomycetes</taxon>
        <taxon>Eurotiomycetidae</taxon>
        <taxon>Eurotiales</taxon>
        <taxon>Aspergillaceae</taxon>
        <taxon>Aspergillus</taxon>
        <taxon>Aspergillus subgen. Circumdati</taxon>
    </lineage>
</organism>
<evidence type="ECO:0000313" key="3">
    <source>
        <dbReference type="Proteomes" id="UP000235023"/>
    </source>
</evidence>
<protein>
    <submittedName>
        <fullName evidence="2">Uncharacterized protein</fullName>
    </submittedName>
</protein>
<evidence type="ECO:0000256" key="1">
    <source>
        <dbReference type="SAM" id="Phobius"/>
    </source>
</evidence>
<keyword evidence="1" id="KW-1133">Transmembrane helix</keyword>
<dbReference type="Proteomes" id="UP000235023">
    <property type="component" value="Unassembled WGS sequence"/>
</dbReference>
<name>A0A2J5I063_9EURO</name>
<feature type="transmembrane region" description="Helical" evidence="1">
    <location>
        <begin position="6"/>
        <end position="23"/>
    </location>
</feature>
<proteinExistence type="predicted"/>
<keyword evidence="1" id="KW-0812">Transmembrane</keyword>
<keyword evidence="3" id="KW-1185">Reference proteome</keyword>
<accession>A0A2J5I063</accession>
<dbReference type="AlphaFoldDB" id="A0A2J5I063"/>
<sequence>MDIEGGGSVLFLSFFSFCFGIVLSPHPPLISRRVDSGSCPRPFCLRKVSLCTSTRLESQCQIENQIIHGASLHSSL</sequence>
<evidence type="ECO:0000313" key="2">
    <source>
        <dbReference type="EMBL" id="PLN83153.1"/>
    </source>
</evidence>
<reference evidence="3" key="1">
    <citation type="submission" date="2017-12" db="EMBL/GenBank/DDBJ databases">
        <authorList>
            <consortium name="DOE Joint Genome Institute"/>
            <person name="Mondo S.J."/>
            <person name="Kjaerbolling I."/>
            <person name="Vesth T.C."/>
            <person name="Frisvad J.C."/>
            <person name="Nybo J.L."/>
            <person name="Theobald S."/>
            <person name="Kuo A."/>
            <person name="Bowyer P."/>
            <person name="Matsuda Y."/>
            <person name="Lyhne E.K."/>
            <person name="Kogle M.E."/>
            <person name="Clum A."/>
            <person name="Lipzen A."/>
            <person name="Salamov A."/>
            <person name="Ngan C.Y."/>
            <person name="Daum C."/>
            <person name="Chiniquy J."/>
            <person name="Barry K."/>
            <person name="LaButti K."/>
            <person name="Haridas S."/>
            <person name="Simmons B.A."/>
            <person name="Magnuson J.K."/>
            <person name="Mortensen U.H."/>
            <person name="Larsen T.O."/>
            <person name="Grigoriev I.V."/>
            <person name="Baker S.E."/>
            <person name="Andersen M.R."/>
            <person name="Nordberg H.P."/>
            <person name="Cantor M.N."/>
            <person name="Hua S.X."/>
        </authorList>
    </citation>
    <scope>NUCLEOTIDE SEQUENCE [LARGE SCALE GENOMIC DNA]</scope>
    <source>
        <strain evidence="3">IBT 19404</strain>
    </source>
</reference>
<dbReference type="OrthoDB" id="4492028at2759"/>
<keyword evidence="1" id="KW-0472">Membrane</keyword>
<dbReference type="EMBL" id="KZ559521">
    <property type="protein sequence ID" value="PLN83153.1"/>
    <property type="molecule type" value="Genomic_DNA"/>
</dbReference>